<dbReference type="PANTHER" id="PTHR11481:SF64">
    <property type="entry name" value="FC RECEPTOR-LIKE PROTEIN 4"/>
    <property type="match status" value="1"/>
</dbReference>
<reference evidence="8" key="1">
    <citation type="submission" date="2025-08" db="UniProtKB">
        <authorList>
            <consortium name="RefSeq"/>
        </authorList>
    </citation>
    <scope>IDENTIFICATION</scope>
</reference>
<evidence type="ECO:0000313" key="7">
    <source>
        <dbReference type="Proteomes" id="UP000515152"/>
    </source>
</evidence>
<evidence type="ECO:0000256" key="5">
    <source>
        <dbReference type="SAM" id="SignalP"/>
    </source>
</evidence>
<feature type="domain" description="Ig-like" evidence="6">
    <location>
        <begin position="842"/>
        <end position="904"/>
    </location>
</feature>
<dbReference type="GO" id="GO:0006955">
    <property type="term" value="P:immune response"/>
    <property type="evidence" value="ECO:0007669"/>
    <property type="project" value="TreeGrafter"/>
</dbReference>
<keyword evidence="2" id="KW-1015">Disulfide bond</keyword>
<evidence type="ECO:0000256" key="3">
    <source>
        <dbReference type="SAM" id="MobiDB-lite"/>
    </source>
</evidence>
<dbReference type="RefSeq" id="XP_031440364.1">
    <property type="nucleotide sequence ID" value="XM_031584504.2"/>
</dbReference>
<feature type="region of interest" description="Disordered" evidence="3">
    <location>
        <begin position="1346"/>
        <end position="1395"/>
    </location>
</feature>
<dbReference type="Gene3D" id="2.60.40.10">
    <property type="entry name" value="Immunoglobulins"/>
    <property type="match status" value="13"/>
</dbReference>
<dbReference type="PROSITE" id="PS50835">
    <property type="entry name" value="IG_LIKE"/>
    <property type="match status" value="13"/>
</dbReference>
<feature type="signal peptide" evidence="5">
    <location>
        <begin position="1"/>
        <end position="25"/>
    </location>
</feature>
<dbReference type="GO" id="GO:0007166">
    <property type="term" value="P:cell surface receptor signaling pathway"/>
    <property type="evidence" value="ECO:0007669"/>
    <property type="project" value="TreeGrafter"/>
</dbReference>
<dbReference type="SUPFAM" id="SSF48726">
    <property type="entry name" value="Immunoglobulin"/>
    <property type="match status" value="13"/>
</dbReference>
<protein>
    <submittedName>
        <fullName evidence="8">Fc receptor-like protein 5 isoform X1</fullName>
    </submittedName>
</protein>
<evidence type="ECO:0000256" key="4">
    <source>
        <dbReference type="SAM" id="Phobius"/>
    </source>
</evidence>
<feature type="domain" description="Ig-like" evidence="6">
    <location>
        <begin position="749"/>
        <end position="833"/>
    </location>
</feature>
<dbReference type="OrthoDB" id="10012075at2759"/>
<dbReference type="GeneID" id="105897107"/>
<feature type="domain" description="Ig-like" evidence="6">
    <location>
        <begin position="391"/>
        <end position="473"/>
    </location>
</feature>
<dbReference type="Pfam" id="PF13927">
    <property type="entry name" value="Ig_3"/>
    <property type="match status" value="3"/>
</dbReference>
<dbReference type="SMART" id="SM00409">
    <property type="entry name" value="IG"/>
    <property type="match status" value="13"/>
</dbReference>
<evidence type="ECO:0000259" key="6">
    <source>
        <dbReference type="PROSITE" id="PS50835"/>
    </source>
</evidence>
<sequence length="1395" mass="155112">MWSPRDISLCLCVPVLSLYSYSGHAEETPKAVLVLDPDQTQFYSGETVTLRCSIEGQDTSGWKFLWRRDGHVVHPPQGWTVYNECTIHSLDESYSGDYTCTGLKDGKDVQSETVKLRISALPTATLTVEPQSPVFTGETVTLKCVIEPERVWRYKWYKDRNNNLLPQSSTSTHTITVTKSDGGYYWCQGEMRDRPVSSQMSGRVYLTVKAPPEAMVTVVSPHSPYYPGETVTLRCDIAEYTDWDQYDWYKDNNLISDQNRKTIIISLPDHDVQYTCEGRSEGRPKNPQRSDPVSIFHTALPTATLTVEPQDPVYVGDTVTLKCVIEPEGVWKYKWYKGRNSYLLSQSDTDTHTATVAKSDEGQYWCQGERKDRPTSSQPSRRITLDVKALPTATLSVVPPHGPYYPGERVTLRCDIAEYGDWDQYYWYRGSDDIHNGPSQTTTISLPNKAGQYRCGGHRGSRPTISQRSAPVSISITALPTATLTVEPQGPVFTGETVTLKCVIEPERVWKYKWYKDRNSNLLPQSDTSTHTITVAKSDKGPYWCQGEMKGRPVSSQMSGRVYLMVKALPEATVAVVSPHSPYYPGETVTLRCDIAGYTDWDQYDWYKDNKFVSGQTKKTIISSLPDHAGQYTCEGRRGGRPEKSQRSAPVSIFHTALPTATLTVEPQSPVFTGETVTLNCVIEHERVWKYKWYTDKRQDLLPQSDTSTHTIIADQSHKGQYWCQGERIDRPTSSQPSRKITLDVKAKPTATLSVVSPQGPYYPGDEVTLRCDIAEYTDWDWYYWYRGSYYILSQRSQTTTIFLPVHVGQFQCTCEGERGSRPTTSQRSAPISITLTAMPVPTLTVEPALSSVFAGETVTLTCVIQPSGGWTYEWYKGWMFLASETNTYTISRATVSDQGEYKCLGVRKTNRKSYYSNIVQLTVRARPQAVLRGPPQTWLTEGGSVTLSCEVEGSTTGWIFHWYKTAPYSSGLVYVKHDDRSYYVELVSDSISGAGGSYTLSPAALRHTGVYVCRAERGEPAYHTEFSQPQPLWVSGVSPPASVIIHSNWTQIFTDESLSLSCGVQGNSTGWRLRWFTGRGGESKCPTDWRSETGSTCTIRLASSSDSGVYWCLESGEQRNPVNITVHTGNVILESPAHPVTGGDPLTLRCRYRYKPSHISADFYKDGTLLQTSTTGEMTIPAVSESHEGVYRCRNPEKGESPESWVTVRGRKVSDSESSNLVVAVGVVVGLLIAFALVILLVLLYRSRKVNDSGSVTPNPGQQQSNSPSSTSQQRQVVGGAVAGSSDVVYAEIELKETDAERKKKAKTGSTKSDTLYSILKPVKKPDLAGPSDVTYADVQIKMKPQGNRAKPTSSEEDCVYSSVQPGCSSDGGSSDVTYAQVRKGAKKPGNKNA</sequence>
<name>A0A6P8GMJ8_CLUHA</name>
<feature type="domain" description="Ig-like" evidence="6">
    <location>
        <begin position="659"/>
        <end position="742"/>
    </location>
</feature>
<feature type="region of interest" description="Disordered" evidence="3">
    <location>
        <begin position="1253"/>
        <end position="1279"/>
    </location>
</feature>
<dbReference type="InterPro" id="IPR003598">
    <property type="entry name" value="Ig_sub2"/>
</dbReference>
<dbReference type="Proteomes" id="UP000515152">
    <property type="component" value="Chromosome 18"/>
</dbReference>
<evidence type="ECO:0000313" key="8">
    <source>
        <dbReference type="RefSeq" id="XP_031440364.1"/>
    </source>
</evidence>
<feature type="domain" description="Ig-like" evidence="6">
    <location>
        <begin position="122"/>
        <end position="197"/>
    </location>
</feature>
<organism evidence="7 8">
    <name type="scientific">Clupea harengus</name>
    <name type="common">Atlantic herring</name>
    <dbReference type="NCBI Taxonomy" id="7950"/>
    <lineage>
        <taxon>Eukaryota</taxon>
        <taxon>Metazoa</taxon>
        <taxon>Chordata</taxon>
        <taxon>Craniata</taxon>
        <taxon>Vertebrata</taxon>
        <taxon>Euteleostomi</taxon>
        <taxon>Actinopterygii</taxon>
        <taxon>Neopterygii</taxon>
        <taxon>Teleostei</taxon>
        <taxon>Clupei</taxon>
        <taxon>Clupeiformes</taxon>
        <taxon>Clupeoidei</taxon>
        <taxon>Clupeidae</taxon>
        <taxon>Clupea</taxon>
    </lineage>
</organism>
<proteinExistence type="predicted"/>
<dbReference type="GO" id="GO:0004888">
    <property type="term" value="F:transmembrane signaling receptor activity"/>
    <property type="evidence" value="ECO:0007669"/>
    <property type="project" value="TreeGrafter"/>
</dbReference>
<feature type="domain" description="Ig-like" evidence="6">
    <location>
        <begin position="301"/>
        <end position="384"/>
    </location>
</feature>
<keyword evidence="4" id="KW-1133">Transmembrane helix</keyword>
<dbReference type="PANTHER" id="PTHR11481">
    <property type="entry name" value="IMMUNOGLOBULIN FC RECEPTOR"/>
    <property type="match status" value="1"/>
</dbReference>
<feature type="domain" description="Ig-like" evidence="6">
    <location>
        <begin position="480"/>
        <end position="555"/>
    </location>
</feature>
<dbReference type="KEGG" id="char:105897107"/>
<keyword evidence="4" id="KW-0472">Membrane</keyword>
<feature type="domain" description="Ig-like" evidence="6">
    <location>
        <begin position="212"/>
        <end position="294"/>
    </location>
</feature>
<keyword evidence="4" id="KW-0812">Transmembrane</keyword>
<evidence type="ECO:0000256" key="1">
    <source>
        <dbReference type="ARBA" id="ARBA00022729"/>
    </source>
</evidence>
<feature type="domain" description="Ig-like" evidence="6">
    <location>
        <begin position="1040"/>
        <end position="1126"/>
    </location>
</feature>
<dbReference type="InterPro" id="IPR036179">
    <property type="entry name" value="Ig-like_dom_sf"/>
</dbReference>
<dbReference type="Pfam" id="PF13895">
    <property type="entry name" value="Ig_2"/>
    <property type="match status" value="5"/>
</dbReference>
<gene>
    <name evidence="8" type="primary">LOC105897107</name>
</gene>
<feature type="compositionally biased region" description="Basic residues" evidence="3">
    <location>
        <begin position="1385"/>
        <end position="1395"/>
    </location>
</feature>
<evidence type="ECO:0000256" key="2">
    <source>
        <dbReference type="ARBA" id="ARBA00023157"/>
    </source>
</evidence>
<dbReference type="InterPro" id="IPR007110">
    <property type="entry name" value="Ig-like_dom"/>
</dbReference>
<keyword evidence="7" id="KW-1185">Reference proteome</keyword>
<feature type="domain" description="Ig-like" evidence="6">
    <location>
        <begin position="928"/>
        <end position="1028"/>
    </location>
</feature>
<feature type="compositionally biased region" description="Polar residues" evidence="3">
    <location>
        <begin position="1363"/>
        <end position="1379"/>
    </location>
</feature>
<accession>A0A6P8GMJ8</accession>
<feature type="domain" description="Ig-like" evidence="6">
    <location>
        <begin position="1130"/>
        <end position="1195"/>
    </location>
</feature>
<feature type="domain" description="Ig-like" evidence="6">
    <location>
        <begin position="29"/>
        <end position="117"/>
    </location>
</feature>
<dbReference type="GO" id="GO:0009897">
    <property type="term" value="C:external side of plasma membrane"/>
    <property type="evidence" value="ECO:0007669"/>
    <property type="project" value="TreeGrafter"/>
</dbReference>
<dbReference type="InterPro" id="IPR013783">
    <property type="entry name" value="Ig-like_fold"/>
</dbReference>
<keyword evidence="1 5" id="KW-0732">Signal</keyword>
<dbReference type="InterPro" id="IPR003599">
    <property type="entry name" value="Ig_sub"/>
</dbReference>
<dbReference type="InterPro" id="IPR050488">
    <property type="entry name" value="Ig_Fc_receptor"/>
</dbReference>
<feature type="domain" description="Ig-like" evidence="6">
    <location>
        <begin position="570"/>
        <end position="652"/>
    </location>
</feature>
<dbReference type="SMART" id="SM00408">
    <property type="entry name" value="IGc2"/>
    <property type="match status" value="10"/>
</dbReference>
<feature type="chain" id="PRO_5027769803" evidence="5">
    <location>
        <begin position="26"/>
        <end position="1395"/>
    </location>
</feature>
<feature type="transmembrane region" description="Helical" evidence="4">
    <location>
        <begin position="1222"/>
        <end position="1246"/>
    </location>
</feature>
<feature type="compositionally biased region" description="Low complexity" evidence="3">
    <location>
        <begin position="1258"/>
        <end position="1279"/>
    </location>
</feature>